<protein>
    <recommendedName>
        <fullName evidence="2">LmbE family protein</fullName>
    </recommendedName>
</protein>
<dbReference type="SUPFAM" id="SSF102588">
    <property type="entry name" value="LmbE-like"/>
    <property type="match status" value="1"/>
</dbReference>
<sequence length="170" mass="19130">MLSKKNLSLLTILILLLFFPHHLLQAQSKVKPRKCILVFGAHADDVDEIAGGTFAKYIDLGYEGIYVCYTNNTAGCNLERTPYYDKGPDFTVSGATGIFPVGALESIQIREEEARQAAAVYGSIPEFLYFRETWFWQGRKQCPIGTDEFHRFQPPGRQIVSVATRSSKDM</sequence>
<feature type="non-terminal residue" evidence="1">
    <location>
        <position position="170"/>
    </location>
</feature>
<dbReference type="Pfam" id="PF02585">
    <property type="entry name" value="PIG-L"/>
    <property type="match status" value="1"/>
</dbReference>
<proteinExistence type="predicted"/>
<dbReference type="Gene3D" id="3.40.50.10320">
    <property type="entry name" value="LmbE-like"/>
    <property type="match status" value="1"/>
</dbReference>
<gene>
    <name evidence="1" type="ORF">LCGC14_2623210</name>
</gene>
<dbReference type="EMBL" id="LAZR01044814">
    <property type="protein sequence ID" value="KKL03730.1"/>
    <property type="molecule type" value="Genomic_DNA"/>
</dbReference>
<dbReference type="InterPro" id="IPR024078">
    <property type="entry name" value="LmbE-like_dom_sf"/>
</dbReference>
<reference evidence="1" key="1">
    <citation type="journal article" date="2015" name="Nature">
        <title>Complex archaea that bridge the gap between prokaryotes and eukaryotes.</title>
        <authorList>
            <person name="Spang A."/>
            <person name="Saw J.H."/>
            <person name="Jorgensen S.L."/>
            <person name="Zaremba-Niedzwiedzka K."/>
            <person name="Martijn J."/>
            <person name="Lind A.E."/>
            <person name="van Eijk R."/>
            <person name="Schleper C."/>
            <person name="Guy L."/>
            <person name="Ettema T.J."/>
        </authorList>
    </citation>
    <scope>NUCLEOTIDE SEQUENCE</scope>
</reference>
<evidence type="ECO:0008006" key="2">
    <source>
        <dbReference type="Google" id="ProtNLM"/>
    </source>
</evidence>
<name>A0A0F9A2L5_9ZZZZ</name>
<accession>A0A0F9A2L5</accession>
<organism evidence="1">
    <name type="scientific">marine sediment metagenome</name>
    <dbReference type="NCBI Taxonomy" id="412755"/>
    <lineage>
        <taxon>unclassified sequences</taxon>
        <taxon>metagenomes</taxon>
        <taxon>ecological metagenomes</taxon>
    </lineage>
</organism>
<comment type="caution">
    <text evidence="1">The sequence shown here is derived from an EMBL/GenBank/DDBJ whole genome shotgun (WGS) entry which is preliminary data.</text>
</comment>
<dbReference type="InterPro" id="IPR003737">
    <property type="entry name" value="GlcNAc_PI_deacetylase-related"/>
</dbReference>
<evidence type="ECO:0000313" key="1">
    <source>
        <dbReference type="EMBL" id="KKL03730.1"/>
    </source>
</evidence>
<dbReference type="AlphaFoldDB" id="A0A0F9A2L5"/>